<keyword evidence="3" id="KW-0813">Transport</keyword>
<feature type="region of interest" description="Disordered" evidence="9">
    <location>
        <begin position="276"/>
        <end position="302"/>
    </location>
</feature>
<evidence type="ECO:0000256" key="8">
    <source>
        <dbReference type="ARBA" id="ARBA00042485"/>
    </source>
</evidence>
<dbReference type="AlphaFoldDB" id="A0AAD5S8X8"/>
<keyword evidence="11" id="KW-1185">Reference proteome</keyword>
<name>A0AAD5S8X8_9FUNG</name>
<dbReference type="InterPro" id="IPR000744">
    <property type="entry name" value="NSF_attach"/>
</dbReference>
<protein>
    <recommendedName>
        <fullName evidence="7">Gamma-soluble NSF attachment protein</fullName>
    </recommendedName>
    <alternativeName>
        <fullName evidence="8">N-ethylmaleimide-sensitive factor attachment protein gamma</fullName>
    </alternativeName>
</protein>
<accession>A0AAD5S8X8</accession>
<comment type="similarity">
    <text evidence="2">Belongs to the SNAP family.</text>
</comment>
<evidence type="ECO:0000256" key="1">
    <source>
        <dbReference type="ARBA" id="ARBA00004170"/>
    </source>
</evidence>
<dbReference type="GO" id="GO:0006886">
    <property type="term" value="P:intracellular protein transport"/>
    <property type="evidence" value="ECO:0007669"/>
    <property type="project" value="InterPro"/>
</dbReference>
<dbReference type="PANTHER" id="PTHR13768:SF2">
    <property type="entry name" value="GAMMA-SOLUBLE NSF ATTACHMENT PROTEIN"/>
    <property type="match status" value="1"/>
</dbReference>
<comment type="caution">
    <text evidence="10">The sequence shown here is derived from an EMBL/GenBank/DDBJ whole genome shotgun (WGS) entry which is preliminary data.</text>
</comment>
<evidence type="ECO:0000256" key="6">
    <source>
        <dbReference type="ARBA" id="ARBA00023136"/>
    </source>
</evidence>
<evidence type="ECO:0000256" key="7">
    <source>
        <dbReference type="ARBA" id="ARBA00040047"/>
    </source>
</evidence>
<dbReference type="GO" id="GO:0031201">
    <property type="term" value="C:SNARE complex"/>
    <property type="evidence" value="ECO:0007669"/>
    <property type="project" value="TreeGrafter"/>
</dbReference>
<evidence type="ECO:0000313" key="10">
    <source>
        <dbReference type="EMBL" id="KAJ3047705.1"/>
    </source>
</evidence>
<evidence type="ECO:0000256" key="4">
    <source>
        <dbReference type="ARBA" id="ARBA00022892"/>
    </source>
</evidence>
<dbReference type="InterPro" id="IPR011990">
    <property type="entry name" value="TPR-like_helical_dom_sf"/>
</dbReference>
<dbReference type="Proteomes" id="UP001212841">
    <property type="component" value="Unassembled WGS sequence"/>
</dbReference>
<dbReference type="GO" id="GO:0005774">
    <property type="term" value="C:vacuolar membrane"/>
    <property type="evidence" value="ECO:0007669"/>
    <property type="project" value="TreeGrafter"/>
</dbReference>
<comment type="subcellular location">
    <subcellularLocation>
        <location evidence="1">Membrane</location>
        <topology evidence="1">Peripheral membrane protein</topology>
    </subcellularLocation>
</comment>
<evidence type="ECO:0000256" key="2">
    <source>
        <dbReference type="ARBA" id="ARBA00010050"/>
    </source>
</evidence>
<dbReference type="PANTHER" id="PTHR13768">
    <property type="entry name" value="SOLUBLE NSF ATTACHMENT PROTEIN SNAP"/>
    <property type="match status" value="1"/>
</dbReference>
<evidence type="ECO:0000256" key="3">
    <source>
        <dbReference type="ARBA" id="ARBA00022448"/>
    </source>
</evidence>
<keyword evidence="4" id="KW-0931">ER-Golgi transport</keyword>
<dbReference type="Gene3D" id="1.25.40.10">
    <property type="entry name" value="Tetratricopeptide repeat domain"/>
    <property type="match status" value="1"/>
</dbReference>
<keyword evidence="5" id="KW-0653">Protein transport</keyword>
<dbReference type="GO" id="GO:0019905">
    <property type="term" value="F:syntaxin binding"/>
    <property type="evidence" value="ECO:0007669"/>
    <property type="project" value="TreeGrafter"/>
</dbReference>
<evidence type="ECO:0000256" key="5">
    <source>
        <dbReference type="ARBA" id="ARBA00022927"/>
    </source>
</evidence>
<dbReference type="GO" id="GO:0016192">
    <property type="term" value="P:vesicle-mediated transport"/>
    <property type="evidence" value="ECO:0007669"/>
    <property type="project" value="UniProtKB-KW"/>
</dbReference>
<organism evidence="10 11">
    <name type="scientific">Rhizophlyctis rosea</name>
    <dbReference type="NCBI Taxonomy" id="64517"/>
    <lineage>
        <taxon>Eukaryota</taxon>
        <taxon>Fungi</taxon>
        <taxon>Fungi incertae sedis</taxon>
        <taxon>Chytridiomycota</taxon>
        <taxon>Chytridiomycota incertae sedis</taxon>
        <taxon>Chytridiomycetes</taxon>
        <taxon>Rhizophlyctidales</taxon>
        <taxon>Rhizophlyctidaceae</taxon>
        <taxon>Rhizophlyctis</taxon>
    </lineage>
</organism>
<gene>
    <name evidence="10" type="ORF">HK097_011287</name>
</gene>
<evidence type="ECO:0000313" key="11">
    <source>
        <dbReference type="Proteomes" id="UP001212841"/>
    </source>
</evidence>
<proteinExistence type="inferred from homology"/>
<sequence length="311" mass="34111">MADSKVREGLDFMEAGRKAETKTSFFGKKKPDWDSAAFNYDEAAKSFRSGRAYDHCVEAFMKAAEAHKELGSLHMGGTALETAASIAVQQLNKADHGAALYKQSSDFFLASGSPDRAAECLEKAAKALQPTNIDKCLAFYIEACDMYEQEDRIRFGVDTFKRAIGLLLQNRRFDTAIQLSSRLADIFAKLNQSVNFHKQALATVVIALGSGDDVEASKRWEHFAGTLAFGGTQEGAIANNLIQAYEQADEQALAETQKAREIKLLDNEVARLALSLSVPTHRRPQPTPGSAIPPSQSVQDIQDQIEEEGFL</sequence>
<evidence type="ECO:0000256" key="9">
    <source>
        <dbReference type="SAM" id="MobiDB-lite"/>
    </source>
</evidence>
<dbReference type="SUPFAM" id="SSF48452">
    <property type="entry name" value="TPR-like"/>
    <property type="match status" value="1"/>
</dbReference>
<dbReference type="GO" id="GO:0005483">
    <property type="term" value="F:soluble NSF attachment protein activity"/>
    <property type="evidence" value="ECO:0007669"/>
    <property type="project" value="TreeGrafter"/>
</dbReference>
<reference evidence="10" key="1">
    <citation type="submission" date="2020-05" db="EMBL/GenBank/DDBJ databases">
        <title>Phylogenomic resolution of chytrid fungi.</title>
        <authorList>
            <person name="Stajich J.E."/>
            <person name="Amses K."/>
            <person name="Simmons R."/>
            <person name="Seto K."/>
            <person name="Myers J."/>
            <person name="Bonds A."/>
            <person name="Quandt C.A."/>
            <person name="Barry K."/>
            <person name="Liu P."/>
            <person name="Grigoriev I."/>
            <person name="Longcore J.E."/>
            <person name="James T.Y."/>
        </authorList>
    </citation>
    <scope>NUCLEOTIDE SEQUENCE</scope>
    <source>
        <strain evidence="10">JEL0318</strain>
    </source>
</reference>
<keyword evidence="6" id="KW-0472">Membrane</keyword>
<feature type="compositionally biased region" description="Polar residues" evidence="9">
    <location>
        <begin position="293"/>
        <end position="302"/>
    </location>
</feature>
<dbReference type="Pfam" id="PF14938">
    <property type="entry name" value="SNAP"/>
    <property type="match status" value="1"/>
</dbReference>
<dbReference type="EMBL" id="JADGJD010000913">
    <property type="protein sequence ID" value="KAJ3047705.1"/>
    <property type="molecule type" value="Genomic_DNA"/>
</dbReference>